<dbReference type="EMBL" id="GL444237">
    <property type="protein sequence ID" value="EFN61154.1"/>
    <property type="molecule type" value="Genomic_DNA"/>
</dbReference>
<dbReference type="InParanoid" id="E2AZI5"/>
<dbReference type="STRING" id="104421.E2AZI5"/>
<evidence type="ECO:0000313" key="2">
    <source>
        <dbReference type="Proteomes" id="UP000000311"/>
    </source>
</evidence>
<gene>
    <name evidence="1" type="ORF">EAG_08836</name>
</gene>
<accession>E2AZI5</accession>
<keyword evidence="2" id="KW-1185">Reference proteome</keyword>
<name>E2AZI5_CAMFO</name>
<organism evidence="2">
    <name type="scientific">Camponotus floridanus</name>
    <name type="common">Florida carpenter ant</name>
    <dbReference type="NCBI Taxonomy" id="104421"/>
    <lineage>
        <taxon>Eukaryota</taxon>
        <taxon>Metazoa</taxon>
        <taxon>Ecdysozoa</taxon>
        <taxon>Arthropoda</taxon>
        <taxon>Hexapoda</taxon>
        <taxon>Insecta</taxon>
        <taxon>Pterygota</taxon>
        <taxon>Neoptera</taxon>
        <taxon>Endopterygota</taxon>
        <taxon>Hymenoptera</taxon>
        <taxon>Apocrita</taxon>
        <taxon>Aculeata</taxon>
        <taxon>Formicoidea</taxon>
        <taxon>Formicidae</taxon>
        <taxon>Formicinae</taxon>
        <taxon>Camponotus</taxon>
    </lineage>
</organism>
<reference evidence="1 2" key="1">
    <citation type="journal article" date="2010" name="Science">
        <title>Genomic comparison of the ants Camponotus floridanus and Harpegnathos saltator.</title>
        <authorList>
            <person name="Bonasio R."/>
            <person name="Zhang G."/>
            <person name="Ye C."/>
            <person name="Mutti N.S."/>
            <person name="Fang X."/>
            <person name="Qin N."/>
            <person name="Donahue G."/>
            <person name="Yang P."/>
            <person name="Li Q."/>
            <person name="Li C."/>
            <person name="Zhang P."/>
            <person name="Huang Z."/>
            <person name="Berger S.L."/>
            <person name="Reinberg D."/>
            <person name="Wang J."/>
            <person name="Liebig J."/>
        </authorList>
    </citation>
    <scope>NUCLEOTIDE SEQUENCE [LARGE SCALE GENOMIC DNA]</scope>
    <source>
        <strain evidence="2">C129</strain>
    </source>
</reference>
<sequence>MSIEEAHTIDPGTRILFESTYAAIIDAVVNPAELQGQGQQLSQQYELVIHISIYEKLHEFYLAMTTVNLMMKKKKGADYMRSDAATVVYLPKAKDARRIYPTFIYGKTNCEGFKEEGITFPSFDKHLIPFLSSRTSYVFESILVAIKIKEWGWQLEKLAEMQPGCRPEL</sequence>
<dbReference type="Proteomes" id="UP000000311">
    <property type="component" value="Unassembled WGS sequence"/>
</dbReference>
<evidence type="ECO:0000313" key="1">
    <source>
        <dbReference type="EMBL" id="EFN61154.1"/>
    </source>
</evidence>
<protein>
    <submittedName>
        <fullName evidence="1">Fatty acid synthase</fullName>
    </submittedName>
</protein>
<dbReference type="AlphaFoldDB" id="E2AZI5"/>
<proteinExistence type="predicted"/>
<dbReference type="OrthoDB" id="7630912at2759"/>